<dbReference type="InParanoid" id="A0A263D8L4"/>
<dbReference type="AlphaFoldDB" id="A0A263D8L4"/>
<gene>
    <name evidence="2" type="ORF">CFN78_00780</name>
</gene>
<evidence type="ECO:0000313" key="3">
    <source>
        <dbReference type="Proteomes" id="UP000242444"/>
    </source>
</evidence>
<feature type="region of interest" description="Disordered" evidence="1">
    <location>
        <begin position="96"/>
        <end position="533"/>
    </location>
</feature>
<feature type="compositionally biased region" description="Low complexity" evidence="1">
    <location>
        <begin position="338"/>
        <end position="348"/>
    </location>
</feature>
<reference evidence="2 3" key="1">
    <citation type="submission" date="2017-07" db="EMBL/GenBank/DDBJ databases">
        <title>Amycolatopsis antarcticus sp. nov., isolated from the surface of an Antarcticus brown macroalga.</title>
        <authorList>
            <person name="Wang J."/>
            <person name="Leiva S."/>
            <person name="Huang J."/>
            <person name="Huang Y."/>
        </authorList>
    </citation>
    <scope>NUCLEOTIDE SEQUENCE [LARGE SCALE GENOMIC DNA]</scope>
    <source>
        <strain evidence="2 3">AU-G6</strain>
    </source>
</reference>
<feature type="compositionally biased region" description="Basic and acidic residues" evidence="1">
    <location>
        <begin position="36"/>
        <end position="62"/>
    </location>
</feature>
<dbReference type="RefSeq" id="WP_094860578.1">
    <property type="nucleotide sequence ID" value="NZ_NKYE01000001.1"/>
</dbReference>
<organism evidence="2 3">
    <name type="scientific">Amycolatopsis antarctica</name>
    <dbReference type="NCBI Taxonomy" id="1854586"/>
    <lineage>
        <taxon>Bacteria</taxon>
        <taxon>Bacillati</taxon>
        <taxon>Actinomycetota</taxon>
        <taxon>Actinomycetes</taxon>
        <taxon>Pseudonocardiales</taxon>
        <taxon>Pseudonocardiaceae</taxon>
        <taxon>Amycolatopsis</taxon>
    </lineage>
</organism>
<protein>
    <submittedName>
        <fullName evidence="2">Uncharacterized protein</fullName>
    </submittedName>
</protein>
<evidence type="ECO:0000256" key="1">
    <source>
        <dbReference type="SAM" id="MobiDB-lite"/>
    </source>
</evidence>
<feature type="compositionally biased region" description="Pro residues" evidence="1">
    <location>
        <begin position="456"/>
        <end position="476"/>
    </location>
</feature>
<evidence type="ECO:0000313" key="2">
    <source>
        <dbReference type="EMBL" id="OZM74793.1"/>
    </source>
</evidence>
<dbReference type="Proteomes" id="UP000242444">
    <property type="component" value="Unassembled WGS sequence"/>
</dbReference>
<comment type="caution">
    <text evidence="2">The sequence shown here is derived from an EMBL/GenBank/DDBJ whole genome shotgun (WGS) entry which is preliminary data.</text>
</comment>
<sequence>MSIFGQVWLWSALAFVVGALLTWLVLVRPAQARVKELERELDSERRDAERRDAERREAEHRNAVRSPGLGTAGAVAGGAVAGGALTAGAVTAGGTRFDEPIGTAGPEESVAQPDPWGQAPEGAGSTQYISRTDYLDSDSSGGIGMGILDPDQAREEPSGAYSTPDSYVPGAYAPEDTTGSPESYAPGGQERSVPEESESERTQYIRPAVPPTDALPTYGDAGSPAEVEDSRERLPEQDAGVPADEESGSQEPYAAERTEYLDPARYEQPSFFDGEPDVAPGGSPQHAQAEPADAEYEPLPMDRGAGLFQSEDLREQPEPQQYEPQPYEPQPYEPQQPEPQQYEPQQYEQHFDPRQPEPQPFEQPEPQRQYESEQSSLEAEPAMTEAITPPPLPQRHARHAEDAPPGIPIRRPEPEPEPEPEETSGGLGSEPESTQVLPKRQPRQSQMDRFQMPKPFHGPPSMQPTQPRTPPPPPAQPERTRSLFEPVVPAAGEDEADTPEPPPARQQPEGTPNGPFGPGSAMPRPGGGSPSEEFVVKASVTALRYCTPASPQYPQMVAEVWFRSPADAERVGFSALG</sequence>
<feature type="region of interest" description="Disordered" evidence="1">
    <location>
        <begin position="36"/>
        <end position="69"/>
    </location>
</feature>
<feature type="compositionally biased region" description="Basic and acidic residues" evidence="1">
    <location>
        <begin position="254"/>
        <end position="265"/>
    </location>
</feature>
<name>A0A263D8L4_9PSEU</name>
<proteinExistence type="predicted"/>
<keyword evidence="3" id="KW-1185">Reference proteome</keyword>
<accession>A0A263D8L4</accession>
<feature type="compositionally biased region" description="Pro residues" evidence="1">
    <location>
        <begin position="326"/>
        <end position="337"/>
    </location>
</feature>
<dbReference type="EMBL" id="NKYE01000001">
    <property type="protein sequence ID" value="OZM74793.1"/>
    <property type="molecule type" value="Genomic_DNA"/>
</dbReference>
<dbReference type="OrthoDB" id="3700401at2"/>